<gene>
    <name evidence="3" type="ORF">CRE_05960</name>
</gene>
<dbReference type="AlphaFoldDB" id="E3MZ97"/>
<feature type="compositionally biased region" description="Polar residues" evidence="1">
    <location>
        <begin position="283"/>
        <end position="292"/>
    </location>
</feature>
<dbReference type="Pfam" id="PF00856">
    <property type="entry name" value="SET"/>
    <property type="match status" value="1"/>
</dbReference>
<evidence type="ECO:0000256" key="1">
    <source>
        <dbReference type="SAM" id="MobiDB-lite"/>
    </source>
</evidence>
<feature type="compositionally biased region" description="Basic and acidic residues" evidence="1">
    <location>
        <begin position="63"/>
        <end position="72"/>
    </location>
</feature>
<protein>
    <recommendedName>
        <fullName evidence="2">SET domain-containing protein</fullName>
    </recommendedName>
</protein>
<dbReference type="Proteomes" id="UP000008281">
    <property type="component" value="Unassembled WGS sequence"/>
</dbReference>
<proteinExistence type="predicted"/>
<evidence type="ECO:0000313" key="4">
    <source>
        <dbReference type="Proteomes" id="UP000008281"/>
    </source>
</evidence>
<organism evidence="4">
    <name type="scientific">Caenorhabditis remanei</name>
    <name type="common">Caenorhabditis vulgaris</name>
    <dbReference type="NCBI Taxonomy" id="31234"/>
    <lineage>
        <taxon>Eukaryota</taxon>
        <taxon>Metazoa</taxon>
        <taxon>Ecdysozoa</taxon>
        <taxon>Nematoda</taxon>
        <taxon>Chromadorea</taxon>
        <taxon>Rhabditida</taxon>
        <taxon>Rhabditina</taxon>
        <taxon>Rhabditomorpha</taxon>
        <taxon>Rhabditoidea</taxon>
        <taxon>Rhabditidae</taxon>
        <taxon>Peloderinae</taxon>
        <taxon>Caenorhabditis</taxon>
    </lineage>
</organism>
<dbReference type="PANTHER" id="PTHR47250:SF2">
    <property type="entry name" value="SET DOMAIN-CONTAINING PROTEIN"/>
    <property type="match status" value="1"/>
</dbReference>
<feature type="compositionally biased region" description="Acidic residues" evidence="1">
    <location>
        <begin position="104"/>
        <end position="114"/>
    </location>
</feature>
<feature type="region of interest" description="Disordered" evidence="1">
    <location>
        <begin position="1"/>
        <end position="178"/>
    </location>
</feature>
<feature type="compositionally biased region" description="Acidic residues" evidence="1">
    <location>
        <begin position="87"/>
        <end position="96"/>
    </location>
</feature>
<feature type="domain" description="SET" evidence="2">
    <location>
        <begin position="464"/>
        <end position="609"/>
    </location>
</feature>
<dbReference type="InterPro" id="IPR053105">
    <property type="entry name" value="Class_V-like_SAM-MTase"/>
</dbReference>
<dbReference type="eggNOG" id="KOG1082">
    <property type="taxonomic scope" value="Eukaryota"/>
</dbReference>
<dbReference type="Gene3D" id="2.170.270.10">
    <property type="entry name" value="SET domain"/>
    <property type="match status" value="1"/>
</dbReference>
<keyword evidence="4" id="KW-1185">Reference proteome</keyword>
<reference evidence="3" key="1">
    <citation type="submission" date="2007-07" db="EMBL/GenBank/DDBJ databases">
        <title>PCAP assembly of the Caenorhabditis remanei genome.</title>
        <authorList>
            <consortium name="The Caenorhabditis remanei Sequencing Consortium"/>
            <person name="Wilson R.K."/>
        </authorList>
    </citation>
    <scope>NUCLEOTIDE SEQUENCE [LARGE SCALE GENOMIC DNA]</scope>
    <source>
        <strain evidence="3">PB4641</strain>
    </source>
</reference>
<evidence type="ECO:0000313" key="3">
    <source>
        <dbReference type="EMBL" id="EFP12931.1"/>
    </source>
</evidence>
<sequence length="677" mass="78528">MFGFLPNFLNFNKDDGSGSSNPPPAKRARTDKENVPENDEEETIIQKTEEVQEEEDEIEAEGEEQRFLRFDPVEYVEFEDNPRIQEDDGNEEEQQVDADIPLVNDDDEDMEDIGTNEHQEGSTENSSELPKRSMRGTTVQLREQKQKEWKKQDELEKNKESARDREMRRMQEKEEDAMHVDTVQKPNFELDERTVPYNADKKIMTQLIKESVQTVDYDENATFVAAETRRRQMIEDDPMLKEHLEFKMPETIEQDVIEYKTHHVIKNLEENFENQKKKEAKRMSTQKPGSSKTNKKLSKKRIRIMQNITGNRKEVIPVYCDISRNVNEVDIPPSLTYKYSDTNVTRRAKLDELDKQIEKGKKNIKCDCHDQTPVVKCWENPSCPCYQTNLKLREEFQIGKKKDGKKVDNKKDFLEYDYKPTEFATHKPVYLKPGSFDNVIGFACSELCHCKGHCTNNVTLLVDKKLNSFELERKNKNLGFQVKSQNCIPAGTVIAEFTGEAVKSHDLVERDYAYQVVNPYRSDVVTKLLKVMGHCPEELEKSMRKAYRTCLYIDPKHIGNVARTFNTKCESNVEVLRVYQKSFSPSNIRLLVVTTENIFPGDELNLDYGSEYSKYLPGGCHCGAVSCKNNVVASFPNKEDKAYKKNMLLLKKKIAKEIQDKHSAKFNIYKSQVLDKI</sequence>
<dbReference type="SMART" id="SM00317">
    <property type="entry name" value="SET"/>
    <property type="match status" value="1"/>
</dbReference>
<dbReference type="PANTHER" id="PTHR47250">
    <property type="entry name" value="HISTONE-LYSINE N-METHYLTRANSFERASE SET-6"/>
    <property type="match status" value="1"/>
</dbReference>
<feature type="compositionally biased region" description="Acidic residues" evidence="1">
    <location>
        <begin position="51"/>
        <end position="62"/>
    </location>
</feature>
<accession>E3MZ97</accession>
<dbReference type="HOGENOM" id="CLU_022905_1_0_1"/>
<dbReference type="OMA" id="PSCPCYQ"/>
<dbReference type="OrthoDB" id="616263at2759"/>
<dbReference type="InterPro" id="IPR001214">
    <property type="entry name" value="SET_dom"/>
</dbReference>
<feature type="region of interest" description="Disordered" evidence="1">
    <location>
        <begin position="272"/>
        <end position="298"/>
    </location>
</feature>
<dbReference type="InParanoid" id="E3MZ97"/>
<name>E3MZ97_CAERE</name>
<dbReference type="InterPro" id="IPR046341">
    <property type="entry name" value="SET_dom_sf"/>
</dbReference>
<evidence type="ECO:0000259" key="2">
    <source>
        <dbReference type="PROSITE" id="PS50280"/>
    </source>
</evidence>
<dbReference type="EMBL" id="DS268500">
    <property type="protein sequence ID" value="EFP12931.1"/>
    <property type="molecule type" value="Genomic_DNA"/>
</dbReference>
<dbReference type="SUPFAM" id="SSF82199">
    <property type="entry name" value="SET domain"/>
    <property type="match status" value="1"/>
</dbReference>
<dbReference type="STRING" id="31234.E3MZ97"/>
<dbReference type="PROSITE" id="PS50280">
    <property type="entry name" value="SET"/>
    <property type="match status" value="1"/>
</dbReference>
<feature type="compositionally biased region" description="Basic and acidic residues" evidence="1">
    <location>
        <begin position="142"/>
        <end position="178"/>
    </location>
</feature>